<dbReference type="Proteomes" id="UP000254866">
    <property type="component" value="Unassembled WGS sequence"/>
</dbReference>
<feature type="compositionally biased region" description="Low complexity" evidence="1">
    <location>
        <begin position="89"/>
        <end position="104"/>
    </location>
</feature>
<evidence type="ECO:0000313" key="3">
    <source>
        <dbReference type="Proteomes" id="UP000254866"/>
    </source>
</evidence>
<feature type="region of interest" description="Disordered" evidence="1">
    <location>
        <begin position="69"/>
        <end position="144"/>
    </location>
</feature>
<gene>
    <name evidence="2" type="ORF">BP5553_08784</name>
</gene>
<dbReference type="RefSeq" id="XP_031866838.1">
    <property type="nucleotide sequence ID" value="XM_032017407.1"/>
</dbReference>
<dbReference type="OrthoDB" id="3529119at2759"/>
<protein>
    <recommendedName>
        <fullName evidence="4">Clr5 domain-containing protein</fullName>
    </recommendedName>
</protein>
<reference evidence="2 3" key="1">
    <citation type="journal article" date="2018" name="IMA Fungus">
        <title>IMA Genome-F 9: Draft genome sequence of Annulohypoxylon stygium, Aspergillus mulundensis, Berkeleyomyces basicola (syn. Thielaviopsis basicola), Ceratocystis smalleyi, two Cercospora beticola strains, Coleophoma cylindrospora, Fusarium fracticaudum, Phialophora cf. hyalina, and Morchella septimelata.</title>
        <authorList>
            <person name="Wingfield B.D."/>
            <person name="Bills G.F."/>
            <person name="Dong Y."/>
            <person name="Huang W."/>
            <person name="Nel W.J."/>
            <person name="Swalarsk-Parry B.S."/>
            <person name="Vaghefi N."/>
            <person name="Wilken P.M."/>
            <person name="An Z."/>
            <person name="de Beer Z.W."/>
            <person name="De Vos L."/>
            <person name="Chen L."/>
            <person name="Duong T.A."/>
            <person name="Gao Y."/>
            <person name="Hammerbacher A."/>
            <person name="Kikkert J.R."/>
            <person name="Li Y."/>
            <person name="Li H."/>
            <person name="Li K."/>
            <person name="Li Q."/>
            <person name="Liu X."/>
            <person name="Ma X."/>
            <person name="Naidoo K."/>
            <person name="Pethybridge S.J."/>
            <person name="Sun J."/>
            <person name="Steenkamp E.T."/>
            <person name="van der Nest M.A."/>
            <person name="van Wyk S."/>
            <person name="Wingfield M.J."/>
            <person name="Xiong C."/>
            <person name="Yue Q."/>
            <person name="Zhang X."/>
        </authorList>
    </citation>
    <scope>NUCLEOTIDE SEQUENCE [LARGE SCALE GENOMIC DNA]</scope>
    <source>
        <strain evidence="2 3">BP 5553</strain>
    </source>
</reference>
<comment type="caution">
    <text evidence="2">The sequence shown here is derived from an EMBL/GenBank/DDBJ whole genome shotgun (WGS) entry which is preliminary data.</text>
</comment>
<organism evidence="2 3">
    <name type="scientific">Venustampulla echinocandica</name>
    <dbReference type="NCBI Taxonomy" id="2656787"/>
    <lineage>
        <taxon>Eukaryota</taxon>
        <taxon>Fungi</taxon>
        <taxon>Dikarya</taxon>
        <taxon>Ascomycota</taxon>
        <taxon>Pezizomycotina</taxon>
        <taxon>Leotiomycetes</taxon>
        <taxon>Helotiales</taxon>
        <taxon>Pleuroascaceae</taxon>
        <taxon>Venustampulla</taxon>
    </lineage>
</organism>
<evidence type="ECO:0008006" key="4">
    <source>
        <dbReference type="Google" id="ProtNLM"/>
    </source>
</evidence>
<proteinExistence type="predicted"/>
<dbReference type="AlphaFoldDB" id="A0A370TF79"/>
<feature type="compositionally biased region" description="Low complexity" evidence="1">
    <location>
        <begin position="70"/>
        <end position="81"/>
    </location>
</feature>
<accession>A0A370TF79</accession>
<dbReference type="GeneID" id="43601633"/>
<name>A0A370TF79_9HELO</name>
<evidence type="ECO:0000313" key="2">
    <source>
        <dbReference type="EMBL" id="RDL33345.1"/>
    </source>
</evidence>
<feature type="compositionally biased region" description="Low complexity" evidence="1">
    <location>
        <begin position="111"/>
        <end position="136"/>
    </location>
</feature>
<sequence length="274" mass="31197">MDVRNVELSIEDILFIHRHWITKLYLDDQKSEDEIVDMLYERRLPVTISQIQNCLMEWDLISFPSTRRGSSASASSAQSSSEGWEALRSASPTSSTTSHHSTAPENVALYSKRPLPSLPSSASSSRSTSASRPCPSGSKSQNLPARLRRFADRSSHDLLQVTCHHSGRRNYEVEMTLGVIPYEGPSLLDLYTRDMEQSHERIAVGLKRVTVPTGRGDSYCDKASSDEFEWMRQWKRHSGGRSRRVVEILQMRDADDADIEDEYEGELRRRSRVY</sequence>
<evidence type="ECO:0000256" key="1">
    <source>
        <dbReference type="SAM" id="MobiDB-lite"/>
    </source>
</evidence>
<keyword evidence="3" id="KW-1185">Reference proteome</keyword>
<dbReference type="EMBL" id="NPIC01000009">
    <property type="protein sequence ID" value="RDL33345.1"/>
    <property type="molecule type" value="Genomic_DNA"/>
</dbReference>